<keyword evidence="3 7" id="KW-0808">Transferase</keyword>
<feature type="transmembrane region" description="Helical" evidence="5">
    <location>
        <begin position="21"/>
        <end position="45"/>
    </location>
</feature>
<evidence type="ECO:0000256" key="5">
    <source>
        <dbReference type="SAM" id="Phobius"/>
    </source>
</evidence>
<dbReference type="SUPFAM" id="SSF55874">
    <property type="entry name" value="ATPase domain of HSP90 chaperone/DNA topoisomerase II/histidine kinase"/>
    <property type="match status" value="1"/>
</dbReference>
<dbReference type="InterPro" id="IPR003660">
    <property type="entry name" value="HAMP_dom"/>
</dbReference>
<dbReference type="Gene3D" id="3.30.565.10">
    <property type="entry name" value="Histidine kinase-like ATPase, C-terminal domain"/>
    <property type="match status" value="1"/>
</dbReference>
<name>A0A0F3HHV0_9STRE</name>
<evidence type="ECO:0000256" key="1">
    <source>
        <dbReference type="ARBA" id="ARBA00004370"/>
    </source>
</evidence>
<comment type="caution">
    <text evidence="7">The sequence shown here is derived from an EMBL/GenBank/DDBJ whole genome shotgun (WGS) entry which is preliminary data.</text>
</comment>
<protein>
    <submittedName>
        <fullName evidence="7">Histidine kinase</fullName>
        <ecNumber evidence="7">2.7.3.-</ecNumber>
    </submittedName>
</protein>
<sequence>MKAFMKNWRPNRMKQFWLHSLLRTYTWVMIVIIASFALLISYVNWDSREKEARQVSQRVLTRTVSEVEYYYRESARSAQSLVDNQARIEGIYKYFSLSTPDYFYWQLERKASPYISVSIYENIDDLYVRNDFVTGVAIVLQDSTEVYVSKRDNRSGYKVSADAFKPDANSFAIPVSDPVSDQALGVIYVSVSSDVFYKAIDNTRGNIPIAVSITSPFETEMFHQGEKSDREEWLQDETAHGYQVQVAVPRGYVLSGSISSSVFILALSLLFIVILYVTLKKTFSKYQTQVVDLVETIHDIAQGEQGKRIDLTKKDQELLLIAETTNDMLDRLERNIHDIYQLELSQKDAHMRALQAQINPHFMYNTLEFLRMYAVMENQNELADIIYEFSSLLRNNISDERETTLKQEVEFCRKYSYLCMVRYPKSIAYGFKIDPGLEEMRIPKFTLQPLVENYFAHGVDHRRTDNVISIKALKKEGYVEILVTDNGRGMPAEKLAEIQDKLAQRTFEHTVDYSGKRQSIGIVNVHERFVLYFGDRYDISVESVEKEGVRYRITIQNEEKG</sequence>
<dbReference type="InterPro" id="IPR010559">
    <property type="entry name" value="Sig_transdc_His_kin_internal"/>
</dbReference>
<evidence type="ECO:0000313" key="7">
    <source>
        <dbReference type="EMBL" id="KJU93705.1"/>
    </source>
</evidence>
<keyword evidence="2" id="KW-0597">Phosphoprotein</keyword>
<organism evidence="7 8">
    <name type="scientific">Streptococcus infantis</name>
    <dbReference type="NCBI Taxonomy" id="68892"/>
    <lineage>
        <taxon>Bacteria</taxon>
        <taxon>Bacillati</taxon>
        <taxon>Bacillota</taxon>
        <taxon>Bacilli</taxon>
        <taxon>Lactobacillales</taxon>
        <taxon>Streptococcaceae</taxon>
        <taxon>Streptococcus</taxon>
    </lineage>
</organism>
<accession>A0A0F3HHV0</accession>
<dbReference type="AlphaFoldDB" id="A0A0F3HHV0"/>
<dbReference type="Gene3D" id="6.10.340.10">
    <property type="match status" value="1"/>
</dbReference>
<dbReference type="Pfam" id="PF02518">
    <property type="entry name" value="HATPase_c"/>
    <property type="match status" value="1"/>
</dbReference>
<evidence type="ECO:0000256" key="3">
    <source>
        <dbReference type="ARBA" id="ARBA00022679"/>
    </source>
</evidence>
<dbReference type="InterPro" id="IPR036890">
    <property type="entry name" value="HATPase_C_sf"/>
</dbReference>
<dbReference type="PATRIC" id="fig|28037.218.peg.885"/>
<gene>
    <name evidence="7" type="primary">hk07_2</name>
    <name evidence="7" type="ORF">TZ96_00912</name>
</gene>
<evidence type="ECO:0000256" key="2">
    <source>
        <dbReference type="ARBA" id="ARBA00022553"/>
    </source>
</evidence>
<feature type="transmembrane region" description="Helical" evidence="5">
    <location>
        <begin position="258"/>
        <end position="279"/>
    </location>
</feature>
<keyword evidence="4 7" id="KW-0418">Kinase</keyword>
<reference evidence="7 8" key="1">
    <citation type="submission" date="2015-02" db="EMBL/GenBank/DDBJ databases">
        <title>Evolution of amylase-binding proteins of oral streptococcal species.</title>
        <authorList>
            <person name="Haase E.M."/>
        </authorList>
    </citation>
    <scope>NUCLEOTIDE SEQUENCE [LARGE SCALE GENOMIC DNA]</scope>
    <source>
        <strain evidence="7 8">UC6950A</strain>
    </source>
</reference>
<dbReference type="Pfam" id="PF06580">
    <property type="entry name" value="His_kinase"/>
    <property type="match status" value="1"/>
</dbReference>
<dbReference type="CDD" id="cd06225">
    <property type="entry name" value="HAMP"/>
    <property type="match status" value="1"/>
</dbReference>
<evidence type="ECO:0000259" key="6">
    <source>
        <dbReference type="PROSITE" id="PS50885"/>
    </source>
</evidence>
<dbReference type="PROSITE" id="PS50885">
    <property type="entry name" value="HAMP"/>
    <property type="match status" value="1"/>
</dbReference>
<feature type="domain" description="HAMP" evidence="6">
    <location>
        <begin position="284"/>
        <end position="337"/>
    </location>
</feature>
<keyword evidence="5" id="KW-0472">Membrane</keyword>
<comment type="subcellular location">
    <subcellularLocation>
        <location evidence="1">Membrane</location>
    </subcellularLocation>
</comment>
<dbReference type="PANTHER" id="PTHR42713:SF2">
    <property type="entry name" value="TWO-COMPONENT SENSOR KINASE YESM"/>
    <property type="match status" value="1"/>
</dbReference>
<keyword evidence="5" id="KW-1133">Transmembrane helix</keyword>
<dbReference type="EC" id="2.7.3.-" evidence="7"/>
<dbReference type="GO" id="GO:0000155">
    <property type="term" value="F:phosphorelay sensor kinase activity"/>
    <property type="evidence" value="ECO:0007669"/>
    <property type="project" value="InterPro"/>
</dbReference>
<dbReference type="EMBL" id="JYOV01000011">
    <property type="protein sequence ID" value="KJU93705.1"/>
    <property type="molecule type" value="Genomic_DNA"/>
</dbReference>
<dbReference type="InterPro" id="IPR051552">
    <property type="entry name" value="HptR"/>
</dbReference>
<dbReference type="Proteomes" id="UP000033405">
    <property type="component" value="Unassembled WGS sequence"/>
</dbReference>
<evidence type="ECO:0000313" key="8">
    <source>
        <dbReference type="Proteomes" id="UP000033405"/>
    </source>
</evidence>
<dbReference type="PANTHER" id="PTHR42713">
    <property type="entry name" value="HISTIDINE KINASE-RELATED"/>
    <property type="match status" value="1"/>
</dbReference>
<dbReference type="InterPro" id="IPR003594">
    <property type="entry name" value="HATPase_dom"/>
</dbReference>
<proteinExistence type="predicted"/>
<dbReference type="GO" id="GO:0016020">
    <property type="term" value="C:membrane"/>
    <property type="evidence" value="ECO:0007669"/>
    <property type="project" value="UniProtKB-SubCell"/>
</dbReference>
<keyword evidence="5" id="KW-0812">Transmembrane</keyword>
<evidence type="ECO:0000256" key="4">
    <source>
        <dbReference type="ARBA" id="ARBA00022777"/>
    </source>
</evidence>